<dbReference type="OrthoDB" id="3232424at2"/>
<organism evidence="3 4">
    <name type="scientific">Bifidobacterium criceti</name>
    <dbReference type="NCBI Taxonomy" id="1960969"/>
    <lineage>
        <taxon>Bacteria</taxon>
        <taxon>Bacillati</taxon>
        <taxon>Actinomycetota</taxon>
        <taxon>Actinomycetes</taxon>
        <taxon>Bifidobacteriales</taxon>
        <taxon>Bifidobacteriaceae</taxon>
        <taxon>Bifidobacterium</taxon>
    </lineage>
</organism>
<evidence type="ECO:0000313" key="3">
    <source>
        <dbReference type="EMBL" id="PAU67077.1"/>
    </source>
</evidence>
<evidence type="ECO:0008006" key="5">
    <source>
        <dbReference type="Google" id="ProtNLM"/>
    </source>
</evidence>
<proteinExistence type="predicted"/>
<protein>
    <recommendedName>
        <fullName evidence="5">Membrane associated protein</fullName>
    </recommendedName>
</protein>
<feature type="compositionally biased region" description="Polar residues" evidence="1">
    <location>
        <begin position="1"/>
        <end position="10"/>
    </location>
</feature>
<feature type="transmembrane region" description="Helical" evidence="2">
    <location>
        <begin position="139"/>
        <end position="159"/>
    </location>
</feature>
<keyword evidence="2" id="KW-0472">Membrane</keyword>
<sequence>MTDLNNSSNDGDARHAGAQGEPHADDWQRFLDDHADDLGDVARSRTAKKFDRHAKREEKKTVLTVDDLSAEAFTNAGRGPRDYRSSWLDTDDVLDRDGSGFHAPNPSLRGIRTSKLICAAILTLGVAAIIVAACFPRIVGVIGLLGALCVLIGAGGLIAQHEGRDVIHDDDSDNGARV</sequence>
<evidence type="ECO:0000256" key="1">
    <source>
        <dbReference type="SAM" id="MobiDB-lite"/>
    </source>
</evidence>
<dbReference type="Proteomes" id="UP000218399">
    <property type="component" value="Unassembled WGS sequence"/>
</dbReference>
<dbReference type="EMBL" id="MVOH01000017">
    <property type="protein sequence ID" value="PAU67077.1"/>
    <property type="molecule type" value="Genomic_DNA"/>
</dbReference>
<name>A0A2A2EDN6_9BIFI</name>
<feature type="region of interest" description="Disordered" evidence="1">
    <location>
        <begin position="1"/>
        <end position="30"/>
    </location>
</feature>
<reference evidence="3 4" key="1">
    <citation type="journal article" date="2017" name="ISME J.">
        <title>Unveiling bifidobacterial biogeography across the mammalian branch of the tree of life.</title>
        <authorList>
            <person name="Milani C."/>
            <person name="Mangifesta M."/>
            <person name="Mancabelli L."/>
            <person name="Lugli G.A."/>
            <person name="James K."/>
            <person name="Duranti S."/>
            <person name="Turroni F."/>
            <person name="Ferrario C."/>
            <person name="Ossiprandi M.C."/>
            <person name="van Sinderen D."/>
            <person name="Ventura M."/>
        </authorList>
    </citation>
    <scope>NUCLEOTIDE SEQUENCE [LARGE SCALE GENOMIC DNA]</scope>
    <source>
        <strain evidence="4">Ham19E</strain>
    </source>
</reference>
<gene>
    <name evidence="3" type="ORF">B1526_1577</name>
</gene>
<feature type="transmembrane region" description="Helical" evidence="2">
    <location>
        <begin position="116"/>
        <end position="133"/>
    </location>
</feature>
<keyword evidence="4" id="KW-1185">Reference proteome</keyword>
<keyword evidence="2" id="KW-0812">Transmembrane</keyword>
<evidence type="ECO:0000256" key="2">
    <source>
        <dbReference type="SAM" id="Phobius"/>
    </source>
</evidence>
<dbReference type="AlphaFoldDB" id="A0A2A2EDN6"/>
<comment type="caution">
    <text evidence="3">The sequence shown here is derived from an EMBL/GenBank/DDBJ whole genome shotgun (WGS) entry which is preliminary data.</text>
</comment>
<accession>A0A2A2EDN6</accession>
<dbReference type="RefSeq" id="WP_095615524.1">
    <property type="nucleotide sequence ID" value="NZ_MVOH01000017.1"/>
</dbReference>
<evidence type="ECO:0000313" key="4">
    <source>
        <dbReference type="Proteomes" id="UP000218399"/>
    </source>
</evidence>
<keyword evidence="2" id="KW-1133">Transmembrane helix</keyword>